<dbReference type="Proteomes" id="UP000014500">
    <property type="component" value="Unassembled WGS sequence"/>
</dbReference>
<reference evidence="1" key="2">
    <citation type="submission" date="2015-02" db="UniProtKB">
        <authorList>
            <consortium name="EnsemblMetazoa"/>
        </authorList>
    </citation>
    <scope>IDENTIFICATION</scope>
</reference>
<dbReference type="EMBL" id="JH432130">
    <property type="status" value="NOT_ANNOTATED_CDS"/>
    <property type="molecule type" value="Genomic_DNA"/>
</dbReference>
<evidence type="ECO:0000313" key="1">
    <source>
        <dbReference type="EnsemblMetazoa" id="SMAR012344-PA"/>
    </source>
</evidence>
<protein>
    <submittedName>
        <fullName evidence="1">Uncharacterized protein</fullName>
    </submittedName>
</protein>
<dbReference type="AlphaFoldDB" id="T1JEU1"/>
<keyword evidence="2" id="KW-1185">Reference proteome</keyword>
<evidence type="ECO:0000313" key="2">
    <source>
        <dbReference type="Proteomes" id="UP000014500"/>
    </source>
</evidence>
<proteinExistence type="predicted"/>
<accession>T1JEU1</accession>
<reference evidence="2" key="1">
    <citation type="submission" date="2011-05" db="EMBL/GenBank/DDBJ databases">
        <authorList>
            <person name="Richards S.R."/>
            <person name="Qu J."/>
            <person name="Jiang H."/>
            <person name="Jhangiani S.N."/>
            <person name="Agravi P."/>
            <person name="Goodspeed R."/>
            <person name="Gross S."/>
            <person name="Mandapat C."/>
            <person name="Jackson L."/>
            <person name="Mathew T."/>
            <person name="Pu L."/>
            <person name="Thornton R."/>
            <person name="Saada N."/>
            <person name="Wilczek-Boney K.B."/>
            <person name="Lee S."/>
            <person name="Kovar C."/>
            <person name="Wu Y."/>
            <person name="Scherer S.E."/>
            <person name="Worley K.C."/>
            <person name="Muzny D.M."/>
            <person name="Gibbs R."/>
        </authorList>
    </citation>
    <scope>NUCLEOTIDE SEQUENCE</scope>
    <source>
        <strain evidence="2">Brora</strain>
    </source>
</reference>
<name>T1JEU1_STRMM</name>
<organism evidence="1 2">
    <name type="scientific">Strigamia maritima</name>
    <name type="common">European centipede</name>
    <name type="synonym">Geophilus maritimus</name>
    <dbReference type="NCBI Taxonomy" id="126957"/>
    <lineage>
        <taxon>Eukaryota</taxon>
        <taxon>Metazoa</taxon>
        <taxon>Ecdysozoa</taxon>
        <taxon>Arthropoda</taxon>
        <taxon>Myriapoda</taxon>
        <taxon>Chilopoda</taxon>
        <taxon>Pleurostigmophora</taxon>
        <taxon>Geophilomorpha</taxon>
        <taxon>Linotaeniidae</taxon>
        <taxon>Strigamia</taxon>
    </lineage>
</organism>
<dbReference type="EnsemblMetazoa" id="SMAR012344-RA">
    <property type="protein sequence ID" value="SMAR012344-PA"/>
    <property type="gene ID" value="SMAR012344"/>
</dbReference>
<dbReference type="HOGENOM" id="CLU_2515525_0_0_1"/>
<sequence>MVGIPRYFMNGHRVSNVGLKETVGVDFRTSEHLTFLSPDDKERFIYPVQMKWKLTLKRTQLVTLPSDEMETKLRFPSNCEQIMIS</sequence>